<accession>A0A386ZM01</accession>
<feature type="transmembrane region" description="Helical" evidence="2">
    <location>
        <begin position="96"/>
        <end position="120"/>
    </location>
</feature>
<feature type="transmembrane region" description="Helical" evidence="2">
    <location>
        <begin position="23"/>
        <end position="44"/>
    </location>
</feature>
<organism evidence="3 4">
    <name type="scientific">Nocardia yunnanensis</name>
    <dbReference type="NCBI Taxonomy" id="2382165"/>
    <lineage>
        <taxon>Bacteria</taxon>
        <taxon>Bacillati</taxon>
        <taxon>Actinomycetota</taxon>
        <taxon>Actinomycetes</taxon>
        <taxon>Mycobacteriales</taxon>
        <taxon>Nocardiaceae</taxon>
        <taxon>Nocardia</taxon>
    </lineage>
</organism>
<dbReference type="KEGG" id="nyu:D7D52_35085"/>
<keyword evidence="2" id="KW-0472">Membrane</keyword>
<dbReference type="AlphaFoldDB" id="A0A386ZM01"/>
<reference evidence="3 4" key="1">
    <citation type="submission" date="2018-09" db="EMBL/GenBank/DDBJ databases">
        <title>Nocardia yunnanensis sp. nov., an actinomycete isolated from a soil sample.</title>
        <authorList>
            <person name="Zhang J."/>
        </authorList>
    </citation>
    <scope>NUCLEOTIDE SEQUENCE [LARGE SCALE GENOMIC DNA]</scope>
    <source>
        <strain evidence="3 4">CFHS0054</strain>
    </source>
</reference>
<evidence type="ECO:0000313" key="3">
    <source>
        <dbReference type="EMBL" id="AYF78194.1"/>
    </source>
</evidence>
<protein>
    <submittedName>
        <fullName evidence="3">Permease</fullName>
    </submittedName>
</protein>
<feature type="transmembrane region" description="Helical" evidence="2">
    <location>
        <begin position="64"/>
        <end position="84"/>
    </location>
</feature>
<evidence type="ECO:0000313" key="4">
    <source>
        <dbReference type="Proteomes" id="UP000267164"/>
    </source>
</evidence>
<evidence type="ECO:0000256" key="2">
    <source>
        <dbReference type="SAM" id="Phobius"/>
    </source>
</evidence>
<sequence length="198" mass="21466">MTTPSIESSEGKRSSFVTWRNRIIAGVIALVVLWLAYLILAAFIPRWWAQRIAEMVGSSFAKGIWYGLLMGLLCTAVPLFLLLTAGLSWRKRGGRFIAGAAAVLALIAAIPNLMTLTIVLGDSNAAHAGQRILDVDGPGFRGAVLVGAIVAAVLFAAAAFLLVRRRFRRHRADRRRVEPEKPRVSPETPANPPELGTN</sequence>
<keyword evidence="4" id="KW-1185">Reference proteome</keyword>
<name>A0A386ZM01_9NOCA</name>
<proteinExistence type="predicted"/>
<dbReference type="Proteomes" id="UP000267164">
    <property type="component" value="Chromosome"/>
</dbReference>
<feature type="region of interest" description="Disordered" evidence="1">
    <location>
        <begin position="173"/>
        <end position="198"/>
    </location>
</feature>
<gene>
    <name evidence="3" type="ORF">D7D52_35085</name>
</gene>
<keyword evidence="2" id="KW-1133">Transmembrane helix</keyword>
<dbReference type="RefSeq" id="WP_120743277.1">
    <property type="nucleotide sequence ID" value="NZ_CP032568.1"/>
</dbReference>
<feature type="compositionally biased region" description="Basic and acidic residues" evidence="1">
    <location>
        <begin position="175"/>
        <end position="184"/>
    </location>
</feature>
<feature type="transmembrane region" description="Helical" evidence="2">
    <location>
        <begin position="140"/>
        <end position="163"/>
    </location>
</feature>
<dbReference type="OrthoDB" id="4376806at2"/>
<dbReference type="EMBL" id="CP032568">
    <property type="protein sequence ID" value="AYF78194.1"/>
    <property type="molecule type" value="Genomic_DNA"/>
</dbReference>
<keyword evidence="2" id="KW-0812">Transmembrane</keyword>
<evidence type="ECO:0000256" key="1">
    <source>
        <dbReference type="SAM" id="MobiDB-lite"/>
    </source>
</evidence>